<evidence type="ECO:0000256" key="3">
    <source>
        <dbReference type="ARBA" id="ARBA00023163"/>
    </source>
</evidence>
<dbReference type="InterPro" id="IPR014710">
    <property type="entry name" value="RmlC-like_jellyroll"/>
</dbReference>
<dbReference type="Gene3D" id="2.60.120.10">
    <property type="entry name" value="Jelly Rolls"/>
    <property type="match status" value="1"/>
</dbReference>
<accession>A0A069CSE7</accession>
<dbReference type="InterPro" id="IPR011051">
    <property type="entry name" value="RmlC_Cupin_sf"/>
</dbReference>
<dbReference type="Pfam" id="PF12833">
    <property type="entry name" value="HTH_18"/>
    <property type="match status" value="1"/>
</dbReference>
<evidence type="ECO:0000256" key="2">
    <source>
        <dbReference type="ARBA" id="ARBA00023125"/>
    </source>
</evidence>
<dbReference type="PANTHER" id="PTHR43280">
    <property type="entry name" value="ARAC-FAMILY TRANSCRIPTIONAL REGULATOR"/>
    <property type="match status" value="1"/>
</dbReference>
<dbReference type="Pfam" id="PF07883">
    <property type="entry name" value="Cupin_2"/>
    <property type="match status" value="1"/>
</dbReference>
<name>A0A069CSE7_WEIOS</name>
<dbReference type="AlphaFoldDB" id="A0A069CSE7"/>
<dbReference type="eggNOG" id="COG1917">
    <property type="taxonomic scope" value="Bacteria"/>
</dbReference>
<dbReference type="eggNOG" id="COG2207">
    <property type="taxonomic scope" value="Bacteria"/>
</dbReference>
<evidence type="ECO:0000259" key="4">
    <source>
        <dbReference type="PROSITE" id="PS01124"/>
    </source>
</evidence>
<keyword evidence="2" id="KW-0238">DNA-binding</keyword>
<dbReference type="SUPFAM" id="SSF46689">
    <property type="entry name" value="Homeodomain-like"/>
    <property type="match status" value="1"/>
</dbReference>
<protein>
    <submittedName>
        <fullName evidence="5">Cupin domain protein</fullName>
    </submittedName>
</protein>
<dbReference type="InterPro" id="IPR018060">
    <property type="entry name" value="HTH_AraC"/>
</dbReference>
<evidence type="ECO:0000313" key="5">
    <source>
        <dbReference type="EMBL" id="GAK30178.1"/>
    </source>
</evidence>
<keyword evidence="6" id="KW-1185">Reference proteome</keyword>
<proteinExistence type="predicted"/>
<dbReference type="STRING" id="1329250.WOSG25_012750"/>
<evidence type="ECO:0000256" key="1">
    <source>
        <dbReference type="ARBA" id="ARBA00023015"/>
    </source>
</evidence>
<organism evidence="5 6">
    <name type="scientific">Weissella oryzae (strain DSM 25784 / JCM 18191 / LMG 30913 / SG25)</name>
    <dbReference type="NCBI Taxonomy" id="1329250"/>
    <lineage>
        <taxon>Bacteria</taxon>
        <taxon>Bacillati</taxon>
        <taxon>Bacillota</taxon>
        <taxon>Bacilli</taxon>
        <taxon>Lactobacillales</taxon>
        <taxon>Lactobacillaceae</taxon>
        <taxon>Weissella</taxon>
    </lineage>
</organism>
<dbReference type="Gene3D" id="1.10.10.60">
    <property type="entry name" value="Homeodomain-like"/>
    <property type="match status" value="1"/>
</dbReference>
<keyword evidence="1" id="KW-0805">Transcription regulation</keyword>
<dbReference type="EMBL" id="DF820484">
    <property type="protein sequence ID" value="GAK30178.1"/>
    <property type="molecule type" value="Genomic_DNA"/>
</dbReference>
<dbReference type="OrthoDB" id="9799319at2"/>
<dbReference type="Proteomes" id="UP000030643">
    <property type="component" value="Unassembled WGS sequence"/>
</dbReference>
<dbReference type="InterPro" id="IPR013096">
    <property type="entry name" value="Cupin_2"/>
</dbReference>
<dbReference type="RefSeq" id="WP_027698311.1">
    <property type="nucleotide sequence ID" value="NZ_DF820484.1"/>
</dbReference>
<dbReference type="PROSITE" id="PS01124">
    <property type="entry name" value="HTH_ARAC_FAMILY_2"/>
    <property type="match status" value="1"/>
</dbReference>
<dbReference type="InterPro" id="IPR009057">
    <property type="entry name" value="Homeodomain-like_sf"/>
</dbReference>
<feature type="domain" description="HTH araC/xylS-type" evidence="4">
    <location>
        <begin position="169"/>
        <end position="245"/>
    </location>
</feature>
<evidence type="ECO:0000313" key="6">
    <source>
        <dbReference type="Proteomes" id="UP000030643"/>
    </source>
</evidence>
<keyword evidence="3" id="KW-0804">Transcription</keyword>
<dbReference type="PANTHER" id="PTHR43280:SF28">
    <property type="entry name" value="HTH-TYPE TRANSCRIPTIONAL ACTIVATOR RHAS"/>
    <property type="match status" value="1"/>
</dbReference>
<dbReference type="SUPFAM" id="SSF51182">
    <property type="entry name" value="RmlC-like cupins"/>
    <property type="match status" value="1"/>
</dbReference>
<dbReference type="GO" id="GO:0043565">
    <property type="term" value="F:sequence-specific DNA binding"/>
    <property type="evidence" value="ECO:0007669"/>
    <property type="project" value="InterPro"/>
</dbReference>
<reference evidence="6" key="1">
    <citation type="journal article" date="2014" name="Genome Announc.">
        <title>Draft genome sequence of Weissella oryzae SG25T, isolated from fermented rice grains.</title>
        <authorList>
            <person name="Tanizawa Y."/>
            <person name="Fujisawa T."/>
            <person name="Mochizuki T."/>
            <person name="Kaminuma E."/>
            <person name="Suzuki Y."/>
            <person name="Nakamura Y."/>
            <person name="Tohno M."/>
        </authorList>
    </citation>
    <scope>NUCLEOTIDE SEQUENCE [LARGE SCALE GENOMIC DNA]</scope>
    <source>
        <strain evidence="6">DSM 25784 / JCM 18191 / LMG 30913 / SG25</strain>
    </source>
</reference>
<sequence>MDTNQHEAIHANHDVLVRFFLSTTNQAGVFPLHWHQSIELIYVLSGEVIFTVNSESFSIKANQFFIIPSSVIHSDVHTANQAYVIQIPLRFFYNFGMNAENWRIDYNKLGDLDHQTVLRHFNHLYQIYQAKAPGYLFSFYSVLLILLEQIQVTCMLEKRAILTQKDQINDVIDYINVHFTEKITVNTLAATFGYNPNYLSRKFKTTTGYTLINYLYSLRVNRAYLMLIETDDSIKTIFQNVGLPNNQTTKQHITTLKNSLVKGLCN</sequence>
<dbReference type="SMART" id="SM00342">
    <property type="entry name" value="HTH_ARAC"/>
    <property type="match status" value="1"/>
</dbReference>
<gene>
    <name evidence="5" type="ORF">WOSG25_012750</name>
</gene>
<dbReference type="GO" id="GO:0003700">
    <property type="term" value="F:DNA-binding transcription factor activity"/>
    <property type="evidence" value="ECO:0007669"/>
    <property type="project" value="InterPro"/>
</dbReference>